<feature type="domain" description="Phosphotyrosine protein phosphatase I" evidence="1">
    <location>
        <begin position="2"/>
        <end position="63"/>
    </location>
</feature>
<evidence type="ECO:0000313" key="2">
    <source>
        <dbReference type="EMBL" id="GHH76515.1"/>
    </source>
</evidence>
<name>A0A919G3K1_9MICO</name>
<accession>A0A919G3K1</accession>
<dbReference type="AlphaFoldDB" id="A0A919G3K1"/>
<reference evidence="2" key="1">
    <citation type="journal article" date="2014" name="Int. J. Syst. Evol. Microbiol.">
        <title>Complete genome sequence of Corynebacterium casei LMG S-19264T (=DSM 44701T), isolated from a smear-ripened cheese.</title>
        <authorList>
            <consortium name="US DOE Joint Genome Institute (JGI-PGF)"/>
            <person name="Walter F."/>
            <person name="Albersmeier A."/>
            <person name="Kalinowski J."/>
            <person name="Ruckert C."/>
        </authorList>
    </citation>
    <scope>NUCLEOTIDE SEQUENCE</scope>
    <source>
        <strain evidence="2">CGMCC 4.7398</strain>
    </source>
</reference>
<dbReference type="InterPro" id="IPR023485">
    <property type="entry name" value="Ptyr_pPase"/>
</dbReference>
<reference evidence="2" key="2">
    <citation type="submission" date="2020-09" db="EMBL/GenBank/DDBJ databases">
        <authorList>
            <person name="Sun Q."/>
            <person name="Zhou Y."/>
        </authorList>
    </citation>
    <scope>NUCLEOTIDE SEQUENCE</scope>
    <source>
        <strain evidence="2">CGMCC 4.7398</strain>
    </source>
</reference>
<protein>
    <recommendedName>
        <fullName evidence="1">Phosphotyrosine protein phosphatase I domain-containing protein</fullName>
    </recommendedName>
</protein>
<proteinExistence type="predicted"/>
<dbReference type="EMBL" id="BNAS01000005">
    <property type="protein sequence ID" value="GHH76515.1"/>
    <property type="molecule type" value="Genomic_DNA"/>
</dbReference>
<dbReference type="InterPro" id="IPR036196">
    <property type="entry name" value="Ptyr_pPase_sf"/>
</dbReference>
<gene>
    <name evidence="2" type="ORF">GCM10017772_35360</name>
</gene>
<comment type="caution">
    <text evidence="2">The sequence shown here is derived from an EMBL/GenBank/DDBJ whole genome shotgun (WGS) entry which is preliminary data.</text>
</comment>
<dbReference type="Pfam" id="PF01451">
    <property type="entry name" value="LMWPc"/>
    <property type="match status" value="1"/>
</dbReference>
<keyword evidence="3" id="KW-1185">Reference proteome</keyword>
<dbReference type="SUPFAM" id="SSF52788">
    <property type="entry name" value="Phosphotyrosine protein phosphatases I"/>
    <property type="match status" value="1"/>
</dbReference>
<organism evidence="2 3">
    <name type="scientific">Promicromonospora soli</name>
    <dbReference type="NCBI Taxonomy" id="2035533"/>
    <lineage>
        <taxon>Bacteria</taxon>
        <taxon>Bacillati</taxon>
        <taxon>Actinomycetota</taxon>
        <taxon>Actinomycetes</taxon>
        <taxon>Micrococcales</taxon>
        <taxon>Promicromonosporaceae</taxon>
        <taxon>Promicromonospora</taxon>
    </lineage>
</organism>
<dbReference type="Gene3D" id="3.40.50.2300">
    <property type="match status" value="1"/>
</dbReference>
<evidence type="ECO:0000313" key="3">
    <source>
        <dbReference type="Proteomes" id="UP000627369"/>
    </source>
</evidence>
<evidence type="ECO:0000259" key="1">
    <source>
        <dbReference type="Pfam" id="PF01451"/>
    </source>
</evidence>
<sequence>MTVGSAGTNALVGRPIAEPMAELLTAGGFPPAGFAARQLTPELISGADLVLTLTPAHRAWVVDRVPSAVRRTLTVRELGRLSSTLTPGAVVGQDDAARLAALLPAALLERPRHVGRHHDDGVLDPYGHSAAVYRRSYDQILDGLTPILAALRA</sequence>
<dbReference type="Proteomes" id="UP000627369">
    <property type="component" value="Unassembled WGS sequence"/>
</dbReference>